<dbReference type="GO" id="GO:0004345">
    <property type="term" value="F:glucose-6-phosphate dehydrogenase activity"/>
    <property type="evidence" value="ECO:0007669"/>
    <property type="project" value="UniProtKB-UniRule"/>
</dbReference>
<dbReference type="InterPro" id="IPR036291">
    <property type="entry name" value="NAD(P)-bd_dom_sf"/>
</dbReference>
<evidence type="ECO:0000256" key="4">
    <source>
        <dbReference type="ARBA" id="ARBA00023002"/>
    </source>
</evidence>
<dbReference type="HOGENOM" id="CLU_013524_5_0_4"/>
<dbReference type="NCBIfam" id="TIGR00871">
    <property type="entry name" value="zwf"/>
    <property type="match status" value="1"/>
</dbReference>
<evidence type="ECO:0000256" key="3">
    <source>
        <dbReference type="ARBA" id="ARBA00022857"/>
    </source>
</evidence>
<keyword evidence="11" id="KW-1185">Reference proteome</keyword>
<reference evidence="10 11" key="2">
    <citation type="journal article" date="2016" name="Appl. Microbiol. Biotechnol.">
        <title>Mutations improving production and secretion of extracellular lipase by Burkholderia glumae PG1.</title>
        <authorList>
            <person name="Knapp A."/>
            <person name="Voget S."/>
            <person name="Gao R."/>
            <person name="Zaburannyi N."/>
            <person name="Krysciak D."/>
            <person name="Breuer M."/>
            <person name="Hauer B."/>
            <person name="Streit W.R."/>
            <person name="Muller R."/>
            <person name="Daniel R."/>
            <person name="Jaeger K.E."/>
        </authorList>
    </citation>
    <scope>NUCLEOTIDE SEQUENCE [LARGE SCALE GENOMIC DNA]</scope>
    <source>
        <strain evidence="10 11">PG1</strain>
    </source>
</reference>
<dbReference type="PIRSF" id="PIRSF000110">
    <property type="entry name" value="G6PD"/>
    <property type="match status" value="1"/>
</dbReference>
<feature type="region of interest" description="Disordered" evidence="7">
    <location>
        <begin position="1"/>
        <end position="39"/>
    </location>
</feature>
<dbReference type="Pfam" id="PF00479">
    <property type="entry name" value="G6PD_N"/>
    <property type="match status" value="1"/>
</dbReference>
<dbReference type="UniPathway" id="UPA00115">
    <property type="reaction ID" value="UER00408"/>
</dbReference>
<feature type="binding site" evidence="6">
    <location>
        <position position="228"/>
    </location>
    <ligand>
        <name>substrate</name>
    </ligand>
</feature>
<comment type="similarity">
    <text evidence="6">Belongs to the glucose-6-phosphate dehydrogenase family.</text>
</comment>
<dbReference type="GO" id="GO:0005829">
    <property type="term" value="C:cytosol"/>
    <property type="evidence" value="ECO:0007669"/>
    <property type="project" value="TreeGrafter"/>
</dbReference>
<evidence type="ECO:0000259" key="8">
    <source>
        <dbReference type="Pfam" id="PF00479"/>
    </source>
</evidence>
<comment type="pathway">
    <text evidence="1 6">Carbohydrate degradation; pentose phosphate pathway; D-ribulose 5-phosphate from D-glucose 6-phosphate (oxidative stage): step 1/3.</text>
</comment>
<evidence type="ECO:0000256" key="6">
    <source>
        <dbReference type="HAMAP-Rule" id="MF_00966"/>
    </source>
</evidence>
<protein>
    <recommendedName>
        <fullName evidence="6">Glucose-6-phosphate 1-dehydrogenase</fullName>
        <shortName evidence="6">G6PD</shortName>
        <ecNumber evidence="6">1.1.1.49</ecNumber>
    </recommendedName>
</protein>
<organism evidence="10 11">
    <name type="scientific">Burkholderia plantarii</name>
    <dbReference type="NCBI Taxonomy" id="41899"/>
    <lineage>
        <taxon>Bacteria</taxon>
        <taxon>Pseudomonadati</taxon>
        <taxon>Pseudomonadota</taxon>
        <taxon>Betaproteobacteria</taxon>
        <taxon>Burkholderiales</taxon>
        <taxon>Burkholderiaceae</taxon>
        <taxon>Burkholderia</taxon>
    </lineage>
</organism>
<evidence type="ECO:0000313" key="11">
    <source>
        <dbReference type="Proteomes" id="UP000031838"/>
    </source>
</evidence>
<comment type="function">
    <text evidence="6">Catalyzes the oxidation of glucose 6-phosphate to 6-phosphogluconolactone.</text>
</comment>
<dbReference type="Gene3D" id="3.40.50.720">
    <property type="entry name" value="NAD(P)-binding Rossmann-like Domain"/>
    <property type="match status" value="1"/>
</dbReference>
<keyword evidence="5 6" id="KW-0119">Carbohydrate metabolism</keyword>
<evidence type="ECO:0000256" key="5">
    <source>
        <dbReference type="ARBA" id="ARBA00023277"/>
    </source>
</evidence>
<proteinExistence type="inferred from homology"/>
<keyword evidence="2 6" id="KW-0313">Glucose metabolism</keyword>
<dbReference type="RefSeq" id="WP_042627874.1">
    <property type="nucleotide sequence ID" value="NZ_CP002581.1"/>
</dbReference>
<name>A0A0B6RVS1_BURPL</name>
<feature type="region of interest" description="Disordered" evidence="7">
    <location>
        <begin position="507"/>
        <end position="526"/>
    </location>
</feature>
<dbReference type="PANTHER" id="PTHR23429">
    <property type="entry name" value="GLUCOSE-6-PHOSPHATE 1-DEHYDROGENASE G6PD"/>
    <property type="match status" value="1"/>
</dbReference>
<sequence length="561" mass="61389">MPMNDANRQPSDESREPASAKVPAPSRGEPASPAGRHPAPPCTLVIFGAGGDLTSRLLMPALYNLAVDGLLDDGTKIIGVNHGERETGAWRDDLHSALQKLAADKASTFHAGKLDGHAWDWVAQRLQYMAGDFEDDGAYQRLAQQLGKDGKGEAGGNVVFYLAVSGRFFKPIVERLGKAGLLKEAGDGGPFRRVVIEKPFGSDLASARDLNQHLLGFMKESQIYRIDHFLGKDTVQSILAVRFANALFEPIWRREYIDSVQITASEVIGVERRGSFYEQTGAFRDMVPNHLFQLLGMVAMEPPNSFDAEAVRDKKAEIFDALKPLAPQDVVFGQYTAGPGGAAYRDEPDVARDSTTETYAAARVQIDNWRWAGVPFYLRTGKRLAERRTEISVQLKPVPFRLFRDTPNDALTPNVLTLRIDPSHGTSFDFNVKTPGPVMQIGAVRSSFDYDAFFPERANVGYETLLYDCLLGDETLFQRADSIESTWEAAEAVLHPRDGAAIPVHDYPAGSEGPAEADALIERDGRAWRPLKAREAGAGADSRPDSDSKSKSDAKPDAGKA</sequence>
<dbReference type="SUPFAM" id="SSF51735">
    <property type="entry name" value="NAD(P)-binding Rossmann-fold domains"/>
    <property type="match status" value="1"/>
</dbReference>
<feature type="binding site" evidence="6">
    <location>
        <begin position="132"/>
        <end position="133"/>
    </location>
    <ligand>
        <name>NADP(+)</name>
        <dbReference type="ChEBI" id="CHEBI:58349"/>
    </ligand>
</feature>
<feature type="region of interest" description="Disordered" evidence="7">
    <location>
        <begin position="531"/>
        <end position="561"/>
    </location>
</feature>
<feature type="binding site" evidence="6">
    <location>
        <position position="285"/>
    </location>
    <ligand>
        <name>substrate</name>
    </ligand>
</feature>
<feature type="domain" description="Glucose-6-phosphate dehydrogenase NAD-binding" evidence="8">
    <location>
        <begin position="45"/>
        <end position="236"/>
    </location>
</feature>
<evidence type="ECO:0000313" key="10">
    <source>
        <dbReference type="EMBL" id="AJK49422.1"/>
    </source>
</evidence>
<feature type="domain" description="Glucose-6-phosphate dehydrogenase C-terminal" evidence="9">
    <location>
        <begin position="239"/>
        <end position="529"/>
    </location>
</feature>
<dbReference type="HAMAP" id="MF_00966">
    <property type="entry name" value="G6PD"/>
    <property type="match status" value="1"/>
</dbReference>
<feature type="binding site" evidence="6">
    <location>
        <position position="382"/>
    </location>
    <ligand>
        <name>substrate</name>
    </ligand>
</feature>
<dbReference type="GO" id="GO:0006006">
    <property type="term" value="P:glucose metabolic process"/>
    <property type="evidence" value="ECO:0007669"/>
    <property type="project" value="UniProtKB-KW"/>
</dbReference>
<comment type="caution">
    <text evidence="6">Lacks conserved residue(s) required for the propagation of feature annotation.</text>
</comment>
<accession>A0A0B6RVS1</accession>
<gene>
    <name evidence="6" type="primary">zwf</name>
    <name evidence="10" type="ORF">BGL_2c13550</name>
</gene>
<reference evidence="11" key="1">
    <citation type="submission" date="2011-03" db="EMBL/GenBank/DDBJ databases">
        <authorList>
            <person name="Voget S."/>
            <person name="Streit W.R."/>
            <person name="Jaeger K.E."/>
            <person name="Daniel R."/>
        </authorList>
    </citation>
    <scope>NUCLEOTIDE SEQUENCE [LARGE SCALE GENOMIC DNA]</scope>
    <source>
        <strain evidence="11">PG1</strain>
    </source>
</reference>
<feature type="compositionally biased region" description="Basic and acidic residues" evidence="7">
    <location>
        <begin position="542"/>
        <end position="561"/>
    </location>
</feature>
<evidence type="ECO:0000259" key="9">
    <source>
        <dbReference type="Pfam" id="PF02781"/>
    </source>
</evidence>
<feature type="binding site" evidence="6">
    <location>
        <position position="198"/>
    </location>
    <ligand>
        <name>NADP(+)</name>
        <dbReference type="ChEBI" id="CHEBI:58349"/>
    </ligand>
</feature>
<dbReference type="Proteomes" id="UP000031838">
    <property type="component" value="Chromosome 2"/>
</dbReference>
<dbReference type="EC" id="1.1.1.49" evidence="6"/>
<feature type="active site" description="Proton acceptor" evidence="6">
    <location>
        <position position="290"/>
    </location>
</feature>
<dbReference type="InterPro" id="IPR022674">
    <property type="entry name" value="G6P_DH_NAD-bd"/>
</dbReference>
<dbReference type="PANTHER" id="PTHR23429:SF0">
    <property type="entry name" value="GLUCOSE-6-PHOSPHATE 1-DEHYDROGENASE"/>
    <property type="match status" value="1"/>
</dbReference>
<dbReference type="Pfam" id="PF02781">
    <property type="entry name" value="G6PD_C"/>
    <property type="match status" value="1"/>
</dbReference>
<feature type="binding site" evidence="6">
    <location>
        <position position="232"/>
    </location>
    <ligand>
        <name>substrate</name>
    </ligand>
</feature>
<dbReference type="AlphaFoldDB" id="A0A0B6RVS1"/>
<evidence type="ECO:0000256" key="7">
    <source>
        <dbReference type="SAM" id="MobiDB-lite"/>
    </source>
</evidence>
<comment type="catalytic activity">
    <reaction evidence="6">
        <text>D-glucose 6-phosphate + NADP(+) = 6-phospho-D-glucono-1,5-lactone + NADPH + H(+)</text>
        <dbReference type="Rhea" id="RHEA:15841"/>
        <dbReference type="ChEBI" id="CHEBI:15378"/>
        <dbReference type="ChEBI" id="CHEBI:57783"/>
        <dbReference type="ChEBI" id="CHEBI:57955"/>
        <dbReference type="ChEBI" id="CHEBI:58349"/>
        <dbReference type="ChEBI" id="CHEBI:61548"/>
        <dbReference type="EC" id="1.1.1.49"/>
    </reaction>
</comment>
<dbReference type="InterPro" id="IPR022675">
    <property type="entry name" value="G6P_DH_C"/>
</dbReference>
<dbReference type="Gene3D" id="3.30.360.10">
    <property type="entry name" value="Dihydrodipicolinate Reductase, domain 2"/>
    <property type="match status" value="1"/>
</dbReference>
<evidence type="ECO:0000256" key="1">
    <source>
        <dbReference type="ARBA" id="ARBA00004937"/>
    </source>
</evidence>
<dbReference type="PRINTS" id="PR00079">
    <property type="entry name" value="G6PDHDRGNASE"/>
</dbReference>
<feature type="binding site" evidence="6">
    <location>
        <position position="266"/>
    </location>
    <ligand>
        <name>substrate</name>
    </ligand>
</feature>
<dbReference type="GO" id="GO:0050661">
    <property type="term" value="F:NADP binding"/>
    <property type="evidence" value="ECO:0007669"/>
    <property type="project" value="UniProtKB-UniRule"/>
</dbReference>
<dbReference type="InterPro" id="IPR001282">
    <property type="entry name" value="G6P_DH"/>
</dbReference>
<keyword evidence="3 6" id="KW-0521">NADP</keyword>
<evidence type="ECO:0000256" key="2">
    <source>
        <dbReference type="ARBA" id="ARBA00022526"/>
    </source>
</evidence>
<dbReference type="SUPFAM" id="SSF55347">
    <property type="entry name" value="Glyceraldehyde-3-phosphate dehydrogenase-like, C-terminal domain"/>
    <property type="match status" value="1"/>
</dbReference>
<dbReference type="KEGG" id="bgp:BGL_2c13550"/>
<dbReference type="EMBL" id="CP002581">
    <property type="protein sequence ID" value="AJK49422.1"/>
    <property type="molecule type" value="Genomic_DNA"/>
</dbReference>
<keyword evidence="4 6" id="KW-0560">Oxidoreductase</keyword>
<dbReference type="GO" id="GO:0009051">
    <property type="term" value="P:pentose-phosphate shunt, oxidative branch"/>
    <property type="evidence" value="ECO:0007669"/>
    <property type="project" value="TreeGrafter"/>
</dbReference>